<evidence type="ECO:0000313" key="1">
    <source>
        <dbReference type="EMBL" id="GAF84229.1"/>
    </source>
</evidence>
<dbReference type="AlphaFoldDB" id="X0STA8"/>
<feature type="non-terminal residue" evidence="1">
    <location>
        <position position="42"/>
    </location>
</feature>
<gene>
    <name evidence="1" type="ORF">S01H1_06906</name>
</gene>
<name>X0STA8_9ZZZZ</name>
<reference evidence="1" key="1">
    <citation type="journal article" date="2014" name="Front. Microbiol.">
        <title>High frequency of phylogenetically diverse reductive dehalogenase-homologous genes in deep subseafloor sedimentary metagenomes.</title>
        <authorList>
            <person name="Kawai M."/>
            <person name="Futagami T."/>
            <person name="Toyoda A."/>
            <person name="Takaki Y."/>
            <person name="Nishi S."/>
            <person name="Hori S."/>
            <person name="Arai W."/>
            <person name="Tsubouchi T."/>
            <person name="Morono Y."/>
            <person name="Uchiyama I."/>
            <person name="Ito T."/>
            <person name="Fujiyama A."/>
            <person name="Inagaki F."/>
            <person name="Takami H."/>
        </authorList>
    </citation>
    <scope>NUCLEOTIDE SEQUENCE</scope>
    <source>
        <strain evidence="1">Expedition CK06-06</strain>
    </source>
</reference>
<accession>X0STA8</accession>
<proteinExistence type="predicted"/>
<organism evidence="1">
    <name type="scientific">marine sediment metagenome</name>
    <dbReference type="NCBI Taxonomy" id="412755"/>
    <lineage>
        <taxon>unclassified sequences</taxon>
        <taxon>metagenomes</taxon>
        <taxon>ecological metagenomes</taxon>
    </lineage>
</organism>
<protein>
    <submittedName>
        <fullName evidence="1">Uncharacterized protein</fullName>
    </submittedName>
</protein>
<sequence length="42" mass="4595">MFLFLFVVLPLILFLTGCTTTGEVVDRGAAAYDKAIEIELFG</sequence>
<comment type="caution">
    <text evidence="1">The sequence shown here is derived from an EMBL/GenBank/DDBJ whole genome shotgun (WGS) entry which is preliminary data.</text>
</comment>
<dbReference type="EMBL" id="BARS01003561">
    <property type="protein sequence ID" value="GAF84229.1"/>
    <property type="molecule type" value="Genomic_DNA"/>
</dbReference>